<dbReference type="Pfam" id="PF00899">
    <property type="entry name" value="ThiF"/>
    <property type="match status" value="1"/>
</dbReference>
<sequence>MYADKEKMFLRQTTLAEIGMAGQEKLQNGKIVIIGCGGLGSAAAVYLAASGIGNIHLVDYDKIDLSNLHRQVFYRRDQVGKSKAKILADYIEQISPFVNISYTEEPISKSNIDQRLSTFSLVVDCTDSLPTKYLLNDYCVLKNKTLVYGSLYKHDGYVSVFNLKSKGAHSAHLRDAFPSAPRNHVPNCSEVGTLNPIVGIIGLMQANEVIKIITETGESLINKILIYNSMENSQFIMKLQPGFSLTELESIYNTNSYFDARCQVQDDSLLIDAEEMKKRIPDDNIRIISVIENEAIPHPFAIDLRIPLSKLEPSKLEPFKEKEVIVICQKGISSYTATQQIKKMFPDIMVYSLKNGIDYY</sequence>
<dbReference type="InterPro" id="IPR000594">
    <property type="entry name" value="ThiF_NAD_FAD-bd"/>
</dbReference>
<dbReference type="CDD" id="cd00158">
    <property type="entry name" value="RHOD"/>
    <property type="match status" value="1"/>
</dbReference>
<dbReference type="PANTHER" id="PTHR10953:SF102">
    <property type="entry name" value="ADENYLYLTRANSFERASE AND SULFURTRANSFERASE MOCS3"/>
    <property type="match status" value="1"/>
</dbReference>
<dbReference type="InterPro" id="IPR035985">
    <property type="entry name" value="Ubiquitin-activating_enz"/>
</dbReference>
<dbReference type="SUPFAM" id="SSF69572">
    <property type="entry name" value="Activating enzymes of the ubiquitin-like proteins"/>
    <property type="match status" value="1"/>
</dbReference>
<dbReference type="Gene3D" id="3.40.50.720">
    <property type="entry name" value="NAD(P)-binding Rossmann-like Domain"/>
    <property type="match status" value="1"/>
</dbReference>
<dbReference type="CDD" id="cd00757">
    <property type="entry name" value="ThiF_MoeB_HesA_family"/>
    <property type="match status" value="1"/>
</dbReference>
<gene>
    <name evidence="2" type="ORF">AABB81_13765</name>
</gene>
<organism evidence="2 3">
    <name type="scientific">Lutimonas vermicola</name>
    <dbReference type="NCBI Taxonomy" id="414288"/>
    <lineage>
        <taxon>Bacteria</taxon>
        <taxon>Pseudomonadati</taxon>
        <taxon>Bacteroidota</taxon>
        <taxon>Flavobacteriia</taxon>
        <taxon>Flavobacteriales</taxon>
        <taxon>Flavobacteriaceae</taxon>
        <taxon>Lutimonas</taxon>
    </lineage>
</organism>
<dbReference type="PANTHER" id="PTHR10953">
    <property type="entry name" value="UBIQUITIN-ACTIVATING ENZYME E1"/>
    <property type="match status" value="1"/>
</dbReference>
<comment type="caution">
    <text evidence="2">The sequence shown here is derived from an EMBL/GenBank/DDBJ whole genome shotgun (WGS) entry which is preliminary data.</text>
</comment>
<feature type="domain" description="THIF-type NAD/FAD binding fold" evidence="1">
    <location>
        <begin position="11"/>
        <end position="238"/>
    </location>
</feature>
<accession>A0ABU9L5W8</accession>
<dbReference type="EMBL" id="JBCDNA010000003">
    <property type="protein sequence ID" value="MEL4456971.1"/>
    <property type="molecule type" value="Genomic_DNA"/>
</dbReference>
<proteinExistence type="predicted"/>
<dbReference type="RefSeq" id="WP_342161135.1">
    <property type="nucleotide sequence ID" value="NZ_JBCDNA010000003.1"/>
</dbReference>
<reference evidence="2 3" key="1">
    <citation type="submission" date="2024-04" db="EMBL/GenBank/DDBJ databases">
        <title>whole genome sequencing of Lutimonas vermicola strain IMCC1616.</title>
        <authorList>
            <person name="Bae S.S."/>
        </authorList>
    </citation>
    <scope>NUCLEOTIDE SEQUENCE [LARGE SCALE GENOMIC DNA]</scope>
    <source>
        <strain evidence="2 3">IMCC1616</strain>
    </source>
</reference>
<dbReference type="InterPro" id="IPR036873">
    <property type="entry name" value="Rhodanese-like_dom_sf"/>
</dbReference>
<protein>
    <submittedName>
        <fullName evidence="2">HesA/MoeB/ThiF family protein</fullName>
    </submittedName>
</protein>
<dbReference type="InterPro" id="IPR045886">
    <property type="entry name" value="ThiF/MoeB/HesA"/>
</dbReference>
<dbReference type="Proteomes" id="UP001474120">
    <property type="component" value="Unassembled WGS sequence"/>
</dbReference>
<name>A0ABU9L5W8_9FLAO</name>
<keyword evidence="3" id="KW-1185">Reference proteome</keyword>
<dbReference type="Gene3D" id="3.40.250.10">
    <property type="entry name" value="Rhodanese-like domain"/>
    <property type="match status" value="1"/>
</dbReference>
<evidence type="ECO:0000313" key="2">
    <source>
        <dbReference type="EMBL" id="MEL4456971.1"/>
    </source>
</evidence>
<evidence type="ECO:0000259" key="1">
    <source>
        <dbReference type="Pfam" id="PF00899"/>
    </source>
</evidence>
<evidence type="ECO:0000313" key="3">
    <source>
        <dbReference type="Proteomes" id="UP001474120"/>
    </source>
</evidence>